<comment type="caution">
    <text evidence="1">The sequence shown here is derived from an EMBL/GenBank/DDBJ whole genome shotgun (WGS) entry which is preliminary data.</text>
</comment>
<sequence length="271" mass="29760">MLRTATPRHYLMVRPTYFDVEYSINPWMDPGKPTSTELAIAQWGWLHDLYADLGHRVELLDPRPGLPDMVFAANGATVLDGRVLVARFRYTQRTAEAAAYLDWFAARGGYAEVRQAQWVNEGEGDYLVAGGRLLAGTGFRTNPRAHDESAAYFGVPVTGLTLVDPRYYHLDTALAVLDADEVMYYPPAFAPESLEVLRSLYPDAITASDEDAAAFGLNAVSDGRHVVLPQAATGLIAQLRERDFEPIGADVSELLKAGGSVKCCTLELRHA</sequence>
<dbReference type="NCBIfam" id="NF045659">
    <property type="entry name" value="DiMArgaseDdahMtb"/>
    <property type="match status" value="1"/>
</dbReference>
<gene>
    <name evidence="1" type="ORF">GCM10022255_051440</name>
</gene>
<dbReference type="EMBL" id="BAABAT010000014">
    <property type="protein sequence ID" value="GAA4252876.1"/>
    <property type="molecule type" value="Genomic_DNA"/>
</dbReference>
<dbReference type="Proteomes" id="UP001500620">
    <property type="component" value="Unassembled WGS sequence"/>
</dbReference>
<protein>
    <submittedName>
        <fullName evidence="1">Arginine deiminase-related protein</fullName>
    </submittedName>
</protein>
<dbReference type="SUPFAM" id="SSF55909">
    <property type="entry name" value="Pentein"/>
    <property type="match status" value="1"/>
</dbReference>
<reference evidence="2" key="1">
    <citation type="journal article" date="2019" name="Int. J. Syst. Evol. Microbiol.">
        <title>The Global Catalogue of Microorganisms (GCM) 10K type strain sequencing project: providing services to taxonomists for standard genome sequencing and annotation.</title>
        <authorList>
            <consortium name="The Broad Institute Genomics Platform"/>
            <consortium name="The Broad Institute Genome Sequencing Center for Infectious Disease"/>
            <person name="Wu L."/>
            <person name="Ma J."/>
        </authorList>
    </citation>
    <scope>NUCLEOTIDE SEQUENCE [LARGE SCALE GENOMIC DNA]</scope>
    <source>
        <strain evidence="2">JCM 17441</strain>
    </source>
</reference>
<name>A0ABP8DCU5_9ACTN</name>
<organism evidence="1 2">
    <name type="scientific">Dactylosporangium darangshiense</name>
    <dbReference type="NCBI Taxonomy" id="579108"/>
    <lineage>
        <taxon>Bacteria</taxon>
        <taxon>Bacillati</taxon>
        <taxon>Actinomycetota</taxon>
        <taxon>Actinomycetes</taxon>
        <taxon>Micromonosporales</taxon>
        <taxon>Micromonosporaceae</taxon>
        <taxon>Dactylosporangium</taxon>
    </lineage>
</organism>
<accession>A0ABP8DCU5</accession>
<evidence type="ECO:0000313" key="1">
    <source>
        <dbReference type="EMBL" id="GAA4252876.1"/>
    </source>
</evidence>
<dbReference type="Pfam" id="PF19420">
    <property type="entry name" value="DDAH_eukar"/>
    <property type="match status" value="1"/>
</dbReference>
<proteinExistence type="predicted"/>
<evidence type="ECO:0000313" key="2">
    <source>
        <dbReference type="Proteomes" id="UP001500620"/>
    </source>
</evidence>
<dbReference type="Gene3D" id="3.75.10.10">
    <property type="entry name" value="L-arginine/glycine Amidinotransferase, Chain A"/>
    <property type="match status" value="1"/>
</dbReference>
<dbReference type="RefSeq" id="WP_345129891.1">
    <property type="nucleotide sequence ID" value="NZ_BAABAT010000014.1"/>
</dbReference>
<keyword evidence="2" id="KW-1185">Reference proteome</keyword>